<feature type="compositionally biased region" description="Gly residues" evidence="1">
    <location>
        <begin position="14"/>
        <end position="23"/>
    </location>
</feature>
<reference evidence="2" key="1">
    <citation type="submission" date="2020-01" db="EMBL/GenBank/DDBJ databases">
        <authorList>
            <person name="Mishra B."/>
        </authorList>
    </citation>
    <scope>NUCLEOTIDE SEQUENCE [LARGE SCALE GENOMIC DNA]</scope>
</reference>
<sequence>MGEVKKREKKCRSGAGGDGDGGGGGCGCAHITIDADFPFCDSSDSHRSCLLTSCYICFCRITDSENPKSILLVVNLEHLLDGCGGKKGFPR</sequence>
<protein>
    <submittedName>
        <fullName evidence="2">Uncharacterized protein</fullName>
    </submittedName>
</protein>
<organism evidence="2 3">
    <name type="scientific">Microthlaspi erraticum</name>
    <dbReference type="NCBI Taxonomy" id="1685480"/>
    <lineage>
        <taxon>Eukaryota</taxon>
        <taxon>Viridiplantae</taxon>
        <taxon>Streptophyta</taxon>
        <taxon>Embryophyta</taxon>
        <taxon>Tracheophyta</taxon>
        <taxon>Spermatophyta</taxon>
        <taxon>Magnoliopsida</taxon>
        <taxon>eudicotyledons</taxon>
        <taxon>Gunneridae</taxon>
        <taxon>Pentapetalae</taxon>
        <taxon>rosids</taxon>
        <taxon>malvids</taxon>
        <taxon>Brassicales</taxon>
        <taxon>Brassicaceae</taxon>
        <taxon>Coluteocarpeae</taxon>
        <taxon>Microthlaspi</taxon>
    </lineage>
</organism>
<dbReference type="AlphaFoldDB" id="A0A6D2HSV5"/>
<keyword evidence="3" id="KW-1185">Reference proteome</keyword>
<comment type="caution">
    <text evidence="2">The sequence shown here is derived from an EMBL/GenBank/DDBJ whole genome shotgun (WGS) entry which is preliminary data.</text>
</comment>
<dbReference type="EMBL" id="CACVBM020000444">
    <property type="protein sequence ID" value="CAA7019327.1"/>
    <property type="molecule type" value="Genomic_DNA"/>
</dbReference>
<feature type="region of interest" description="Disordered" evidence="1">
    <location>
        <begin position="1"/>
        <end position="23"/>
    </location>
</feature>
<evidence type="ECO:0000313" key="2">
    <source>
        <dbReference type="EMBL" id="CAA7019327.1"/>
    </source>
</evidence>
<gene>
    <name evidence="2" type="ORF">MERR_LOCUS6562</name>
</gene>
<name>A0A6D2HSV5_9BRAS</name>
<evidence type="ECO:0000256" key="1">
    <source>
        <dbReference type="SAM" id="MobiDB-lite"/>
    </source>
</evidence>
<proteinExistence type="predicted"/>
<evidence type="ECO:0000313" key="3">
    <source>
        <dbReference type="Proteomes" id="UP000467841"/>
    </source>
</evidence>
<dbReference type="Proteomes" id="UP000467841">
    <property type="component" value="Unassembled WGS sequence"/>
</dbReference>
<accession>A0A6D2HSV5</accession>